<keyword evidence="1" id="KW-1133">Transmembrane helix</keyword>
<proteinExistence type="predicted"/>
<keyword evidence="1" id="KW-0472">Membrane</keyword>
<feature type="transmembrane region" description="Helical" evidence="1">
    <location>
        <begin position="249"/>
        <end position="269"/>
    </location>
</feature>
<keyword evidence="3" id="KW-1185">Reference proteome</keyword>
<feature type="transmembrane region" description="Helical" evidence="1">
    <location>
        <begin position="63"/>
        <end position="84"/>
    </location>
</feature>
<feature type="transmembrane region" description="Helical" evidence="1">
    <location>
        <begin position="320"/>
        <end position="343"/>
    </location>
</feature>
<sequence length="344" mass="38311">MVKSLILIAVFLGLLPFLLGLLYTRFIEEEKENLLLQMAAGYIIMFGIFEIMALPLIFMRQSLTLLTGLYLGILGVAAVISLILNRKRIVLVINDTIGGIRKFTPCIWAVLLLLMGQIAVYIRYQYSNADDAFFVASATTSVATNTIFAYNPYTGTAYSKLPPRYLLSPFHAWNAVLSRITDTHPAIMAHMVFMIVFLVLAYAVYALIGRALFANDIEKTGYFLTVLAGLHVFAAYSERTSGLFLLIRLWQGKAVLAGILLPLILYLAVRLFLMEGKRADWVLLFLLMCACCMVSSMGIMLGAVMLGLLGILFAFKNRSFRILVYTGLCCVPNLLCAGIYLMIR</sequence>
<feature type="transmembrane region" description="Helical" evidence="1">
    <location>
        <begin position="281"/>
        <end position="314"/>
    </location>
</feature>
<dbReference type="RefSeq" id="WP_186865876.1">
    <property type="nucleotide sequence ID" value="NZ_JACOPH010000001.1"/>
</dbReference>
<evidence type="ECO:0000313" key="2">
    <source>
        <dbReference type="EMBL" id="MBC5712828.1"/>
    </source>
</evidence>
<accession>A0A923LMY8</accession>
<feature type="transmembrane region" description="Helical" evidence="1">
    <location>
        <begin position="187"/>
        <end position="208"/>
    </location>
</feature>
<evidence type="ECO:0000313" key="3">
    <source>
        <dbReference type="Proteomes" id="UP000606720"/>
    </source>
</evidence>
<keyword evidence="1" id="KW-0812">Transmembrane</keyword>
<dbReference type="Pfam" id="PF19554">
    <property type="entry name" value="DUF6077"/>
    <property type="match status" value="1"/>
</dbReference>
<evidence type="ECO:0000256" key="1">
    <source>
        <dbReference type="SAM" id="Phobius"/>
    </source>
</evidence>
<feature type="transmembrane region" description="Helical" evidence="1">
    <location>
        <begin position="105"/>
        <end position="124"/>
    </location>
</feature>
<name>A0A923LMY8_9FIRM</name>
<feature type="transmembrane region" description="Helical" evidence="1">
    <location>
        <begin position="220"/>
        <end position="237"/>
    </location>
</feature>
<feature type="transmembrane region" description="Helical" evidence="1">
    <location>
        <begin position="6"/>
        <end position="23"/>
    </location>
</feature>
<comment type="caution">
    <text evidence="2">The sequence shown here is derived from an EMBL/GenBank/DDBJ whole genome shotgun (WGS) entry which is preliminary data.</text>
</comment>
<dbReference type="AlphaFoldDB" id="A0A923LMY8"/>
<protein>
    <submittedName>
        <fullName evidence="2">Uncharacterized protein</fullName>
    </submittedName>
</protein>
<dbReference type="InterPro" id="IPR045723">
    <property type="entry name" value="DUF6077"/>
</dbReference>
<gene>
    <name evidence="2" type="ORF">H8S17_01155</name>
</gene>
<dbReference type="Proteomes" id="UP000606720">
    <property type="component" value="Unassembled WGS sequence"/>
</dbReference>
<reference evidence="2" key="1">
    <citation type="submission" date="2020-08" db="EMBL/GenBank/DDBJ databases">
        <title>Genome public.</title>
        <authorList>
            <person name="Liu C."/>
            <person name="Sun Q."/>
        </authorList>
    </citation>
    <scope>NUCLEOTIDE SEQUENCE</scope>
    <source>
        <strain evidence="2">BX1005</strain>
    </source>
</reference>
<feature type="transmembrane region" description="Helical" evidence="1">
    <location>
        <begin position="35"/>
        <end position="57"/>
    </location>
</feature>
<dbReference type="EMBL" id="JACOPH010000001">
    <property type="protein sequence ID" value="MBC5712828.1"/>
    <property type="molecule type" value="Genomic_DNA"/>
</dbReference>
<organism evidence="2 3">
    <name type="scientific">Roseburia zhanii</name>
    <dbReference type="NCBI Taxonomy" id="2763064"/>
    <lineage>
        <taxon>Bacteria</taxon>
        <taxon>Bacillati</taxon>
        <taxon>Bacillota</taxon>
        <taxon>Clostridia</taxon>
        <taxon>Lachnospirales</taxon>
        <taxon>Lachnospiraceae</taxon>
        <taxon>Roseburia</taxon>
    </lineage>
</organism>